<sequence>MLLIDYLFSYVLLFKSDLELDHSKPETHVGAHPTVGVDLEACGSCHVEKSNLFHQEFQQRPKDWQTASVEKSFRSLGSGIGMSGY</sequence>
<organism evidence="1 2">
    <name type="scientific">Araneus ventricosus</name>
    <name type="common">Orbweaver spider</name>
    <name type="synonym">Epeira ventricosa</name>
    <dbReference type="NCBI Taxonomy" id="182803"/>
    <lineage>
        <taxon>Eukaryota</taxon>
        <taxon>Metazoa</taxon>
        <taxon>Ecdysozoa</taxon>
        <taxon>Arthropoda</taxon>
        <taxon>Chelicerata</taxon>
        <taxon>Arachnida</taxon>
        <taxon>Araneae</taxon>
        <taxon>Araneomorphae</taxon>
        <taxon>Entelegynae</taxon>
        <taxon>Araneoidea</taxon>
        <taxon>Araneidae</taxon>
        <taxon>Araneus</taxon>
    </lineage>
</organism>
<dbReference type="Proteomes" id="UP000499080">
    <property type="component" value="Unassembled WGS sequence"/>
</dbReference>
<reference evidence="1 2" key="1">
    <citation type="journal article" date="2019" name="Sci. Rep.">
        <title>Orb-weaving spider Araneus ventricosus genome elucidates the spidroin gene catalogue.</title>
        <authorList>
            <person name="Kono N."/>
            <person name="Nakamura H."/>
            <person name="Ohtoshi R."/>
            <person name="Moran D.A.P."/>
            <person name="Shinohara A."/>
            <person name="Yoshida Y."/>
            <person name="Fujiwara M."/>
            <person name="Mori M."/>
            <person name="Tomita M."/>
            <person name="Arakawa K."/>
        </authorList>
    </citation>
    <scope>NUCLEOTIDE SEQUENCE [LARGE SCALE GENOMIC DNA]</scope>
</reference>
<comment type="caution">
    <text evidence="1">The sequence shown here is derived from an EMBL/GenBank/DDBJ whole genome shotgun (WGS) entry which is preliminary data.</text>
</comment>
<gene>
    <name evidence="1" type="ORF">AVEN_24603_1</name>
</gene>
<accession>A0A4Y2WVL0</accession>
<name>A0A4Y2WVL0_ARAVE</name>
<evidence type="ECO:0000313" key="1">
    <source>
        <dbReference type="EMBL" id="GBO41413.1"/>
    </source>
</evidence>
<evidence type="ECO:0000313" key="2">
    <source>
        <dbReference type="Proteomes" id="UP000499080"/>
    </source>
</evidence>
<proteinExistence type="predicted"/>
<dbReference type="EMBL" id="BGPR01067061">
    <property type="protein sequence ID" value="GBO41413.1"/>
    <property type="molecule type" value="Genomic_DNA"/>
</dbReference>
<protein>
    <submittedName>
        <fullName evidence="1">Uncharacterized protein</fullName>
    </submittedName>
</protein>
<keyword evidence="2" id="KW-1185">Reference proteome</keyword>
<dbReference type="AlphaFoldDB" id="A0A4Y2WVL0"/>